<dbReference type="Proteomes" id="UP000620064">
    <property type="component" value="Unassembled WGS sequence"/>
</dbReference>
<dbReference type="InterPro" id="IPR007296">
    <property type="entry name" value="DUF403"/>
</dbReference>
<evidence type="ECO:0000259" key="1">
    <source>
        <dbReference type="Pfam" id="PF04168"/>
    </source>
</evidence>
<evidence type="ECO:0000313" key="3">
    <source>
        <dbReference type="Proteomes" id="UP000620064"/>
    </source>
</evidence>
<accession>A0ABQ2NHD1</accession>
<proteinExistence type="predicted"/>
<gene>
    <name evidence="2" type="ORF">GCM10010992_07420</name>
</gene>
<comment type="caution">
    <text evidence="2">The sequence shown here is derived from an EMBL/GenBank/DDBJ whole genome shotgun (WGS) entry which is preliminary data.</text>
</comment>
<feature type="domain" description="DUF403" evidence="1">
    <location>
        <begin position="1"/>
        <end position="294"/>
    </location>
</feature>
<dbReference type="PANTHER" id="PTHR34595:SF7">
    <property type="entry name" value="SLL1039 PROTEIN"/>
    <property type="match status" value="1"/>
</dbReference>
<reference evidence="3" key="1">
    <citation type="journal article" date="2019" name="Int. J. Syst. Evol. Microbiol.">
        <title>The Global Catalogue of Microorganisms (GCM) 10K type strain sequencing project: providing services to taxonomists for standard genome sequencing and annotation.</title>
        <authorList>
            <consortium name="The Broad Institute Genomics Platform"/>
            <consortium name="The Broad Institute Genome Sequencing Center for Infectious Disease"/>
            <person name="Wu L."/>
            <person name="Ma J."/>
        </authorList>
    </citation>
    <scope>NUCLEOTIDE SEQUENCE [LARGE SCALE GENOMIC DNA]</scope>
    <source>
        <strain evidence="3">CGMCC 1.7656</strain>
    </source>
</reference>
<dbReference type="InterPro" id="IPR051680">
    <property type="entry name" value="ATP-dep_Glu-Cys_Ligase-2"/>
</dbReference>
<dbReference type="EMBL" id="BMLV01000001">
    <property type="protein sequence ID" value="GGP02552.1"/>
    <property type="molecule type" value="Genomic_DNA"/>
</dbReference>
<dbReference type="Pfam" id="PF04168">
    <property type="entry name" value="Alpha-E"/>
    <property type="match status" value="1"/>
</dbReference>
<protein>
    <recommendedName>
        <fullName evidence="1">DUF403 domain-containing protein</fullName>
    </recommendedName>
</protein>
<evidence type="ECO:0000313" key="2">
    <source>
        <dbReference type="EMBL" id="GGP02552.1"/>
    </source>
</evidence>
<name>A0ABQ2NHD1_9FLAO</name>
<keyword evidence="3" id="KW-1185">Reference proteome</keyword>
<organism evidence="2 3">
    <name type="scientific">Cloacibacterium rupense</name>
    <dbReference type="NCBI Taxonomy" id="517423"/>
    <lineage>
        <taxon>Bacteria</taxon>
        <taxon>Pseudomonadati</taxon>
        <taxon>Bacteroidota</taxon>
        <taxon>Flavobacteriia</taxon>
        <taxon>Flavobacteriales</taxon>
        <taxon>Weeksellaceae</taxon>
    </lineage>
</organism>
<dbReference type="PANTHER" id="PTHR34595">
    <property type="entry name" value="BLR5612 PROTEIN"/>
    <property type="match status" value="1"/>
</dbReference>
<sequence>MERTKSEIKLLQTNYVALQDNAIKDNWKFIVEQYGSKDVLKNDDINDWAYSDALIYLITDKDNPSSIINNIFYARENARASQDHITKEMWQTLNNFYHFVRNDKIKKQLKYQDSVDVMDSILQQSVLYVGMINTTMDRGVGYSFMSIGRHIEQALQTLKILSLKIKEIDYKITNEQEVTSFRYLLYSLSGYELYNKTYRGELTVQNIINYVLFNPIFTNSVYYALNRIKTRLEKIREDSTVEAFNTVQFEVGKILSKFQYSKPDMEDGKKLLLYLEDIEEDISYLSNLFSKFYFGYL</sequence>